<dbReference type="OrthoDB" id="6513042at2759"/>
<proteinExistence type="predicted"/>
<organism evidence="2 3">
    <name type="scientific">Kingdonia uniflora</name>
    <dbReference type="NCBI Taxonomy" id="39325"/>
    <lineage>
        <taxon>Eukaryota</taxon>
        <taxon>Viridiplantae</taxon>
        <taxon>Streptophyta</taxon>
        <taxon>Embryophyta</taxon>
        <taxon>Tracheophyta</taxon>
        <taxon>Spermatophyta</taxon>
        <taxon>Magnoliopsida</taxon>
        <taxon>Ranunculales</taxon>
        <taxon>Circaeasteraceae</taxon>
        <taxon>Kingdonia</taxon>
    </lineage>
</organism>
<dbReference type="InterPro" id="IPR045055">
    <property type="entry name" value="DNA2/NAM7-like"/>
</dbReference>
<evidence type="ECO:0000313" key="2">
    <source>
        <dbReference type="EMBL" id="KAF6152706.1"/>
    </source>
</evidence>
<gene>
    <name evidence="2" type="ORF">GIB67_021366</name>
</gene>
<evidence type="ECO:0000259" key="1">
    <source>
        <dbReference type="Pfam" id="PF20073"/>
    </source>
</evidence>
<dbReference type="PANTHER" id="PTHR10887:SF515">
    <property type="entry name" value="P-LOOP CONTAINING NUCLEOSIDE TRIPHOSPHATE HYDROLASES SUPERFAMILY PROTEIN"/>
    <property type="match status" value="1"/>
</dbReference>
<keyword evidence="3" id="KW-1185">Reference proteome</keyword>
<feature type="domain" description="DUF6469" evidence="1">
    <location>
        <begin position="1"/>
        <end position="95"/>
    </location>
</feature>
<name>A0A7J7MCT0_9MAGN</name>
<reference evidence="2 3" key="1">
    <citation type="journal article" date="2020" name="IScience">
        <title>Genome Sequencing of the Endangered Kingdonia uniflora (Circaeasteraceae, Ranunculales) Reveals Potential Mechanisms of Evolutionary Specialization.</title>
        <authorList>
            <person name="Sun Y."/>
            <person name="Deng T."/>
            <person name="Zhang A."/>
            <person name="Moore M.J."/>
            <person name="Landis J.B."/>
            <person name="Lin N."/>
            <person name="Zhang H."/>
            <person name="Zhang X."/>
            <person name="Huang J."/>
            <person name="Zhang X."/>
            <person name="Sun H."/>
            <person name="Wang H."/>
        </authorList>
    </citation>
    <scope>NUCLEOTIDE SEQUENCE [LARGE SCALE GENOMIC DNA]</scope>
    <source>
        <strain evidence="2">TB1705</strain>
        <tissue evidence="2">Leaf</tissue>
    </source>
</reference>
<dbReference type="Pfam" id="PF20073">
    <property type="entry name" value="DUF6469"/>
    <property type="match status" value="1"/>
</dbReference>
<dbReference type="AlphaFoldDB" id="A0A7J7MCT0"/>
<comment type="caution">
    <text evidence="2">The sequence shown here is derived from an EMBL/GenBank/DDBJ whole genome shotgun (WGS) entry which is preliminary data.</text>
</comment>
<dbReference type="EMBL" id="JACGCM010001615">
    <property type="protein sequence ID" value="KAF6152706.1"/>
    <property type="molecule type" value="Genomic_DNA"/>
</dbReference>
<sequence>GKEPYKAKPSDILIISDSIPKIVSNLQRFSKTWTFASVTKVGEDEDSDINTYLKVRTLKAIEVKEGMRESLFAIFIINITTNNRIWFALHMVGNLVVVKEVLSTKSLVKEACQLCSRLRTNVTRVEGLGARLLSALNESQRDTVLIAISTLQCYHITISCAPTNVAIAEVATRVLKLVRDSYDSDRRDISLCSLGDLLLFGNNDRLKVDGDLQDVFLDYRVDRLLKCFAPLTGYDVDGKELEELFARKSVIDDALLSCRDPQNFEIVFKVEVMLFPPLPRNMFGPYSFISMSNGVQELDDVGHSRKNMVEVSVVMKIVRNLFKGSYGGFLSLQMDSIMSTRLANENDLSRRLKLEFLVQFDGVTSNSDDLIIVIGRDPETLIKETEGHGRKSFIISGQQKED</sequence>
<dbReference type="InterPro" id="IPR045529">
    <property type="entry name" value="DUF6469"/>
</dbReference>
<dbReference type="Proteomes" id="UP000541444">
    <property type="component" value="Unassembled WGS sequence"/>
</dbReference>
<protein>
    <recommendedName>
        <fullName evidence="1">DUF6469 domain-containing protein</fullName>
    </recommendedName>
</protein>
<feature type="non-terminal residue" evidence="2">
    <location>
        <position position="1"/>
    </location>
</feature>
<dbReference type="PANTHER" id="PTHR10887">
    <property type="entry name" value="DNA2/NAM7 HELICASE FAMILY"/>
    <property type="match status" value="1"/>
</dbReference>
<evidence type="ECO:0000313" key="3">
    <source>
        <dbReference type="Proteomes" id="UP000541444"/>
    </source>
</evidence>
<accession>A0A7J7MCT0</accession>